<dbReference type="PANTHER" id="PTHR13219">
    <property type="entry name" value="TRANSMEMBRANE PROTEIN 94"/>
    <property type="match status" value="1"/>
</dbReference>
<dbReference type="OrthoDB" id="5568754at2759"/>
<dbReference type="OMA" id="MLEIMQE"/>
<feature type="transmembrane region" description="Helical" evidence="1">
    <location>
        <begin position="292"/>
        <end position="312"/>
    </location>
</feature>
<organism evidence="4">
    <name type="scientific">Thelazia callipaeda</name>
    <name type="common">Oriental eyeworm</name>
    <name type="synonym">Parasitic nematode</name>
    <dbReference type="NCBI Taxonomy" id="103827"/>
    <lineage>
        <taxon>Eukaryota</taxon>
        <taxon>Metazoa</taxon>
        <taxon>Ecdysozoa</taxon>
        <taxon>Nematoda</taxon>
        <taxon>Chromadorea</taxon>
        <taxon>Rhabditida</taxon>
        <taxon>Spirurina</taxon>
        <taxon>Spiruromorpha</taxon>
        <taxon>Thelazioidea</taxon>
        <taxon>Thelaziidae</taxon>
        <taxon>Thelazia</taxon>
    </lineage>
</organism>
<sequence>MEVGIGLSTKESMARLCDIIKCELEREEKRLNAGSSGFRFLSHNAVTGNFCFVYAITSVVCCFMLLIGTFFRSSIIFFFIRRIKYYFFLCLHISNLFIREDNIFKNWYKSFRNCSFFDRFASVLFSITTVAIITLSSKAYNIHRLAVVARASNILNTLKSLEEENFSYEHPCVQRSSAISLQWTYRDQKLVNVPLMLLVDGDMIVLRAGQEPPCRCISKEGSFLNLGDRSKFQEKLSPETCGVIPSKPTLWKVVEPPIVRFIRKAFNDHHKKHSNLLNSEVDIAIHFILERFILPSTFLITSALCCFRYFFFTKESIFDLLVDSSLILIPLLVPTVPAFYLIGHRLQLLDILNGFRNLGFVVGKERELRYPESTFTTNNAARIFVSKGRKGSIISGLKTIYQYFAGHFHISPDFVFTCGGLTSCTFLDKNGLLSWPNASIEKLLCFHSDNLSGQGRFNVYCFFPIISSVIFRETKRVVPKVLDLTMDGTGSFSVHFDDPSWERYKGSLLPFGISSIVNGCSLAADYSSFLNHINNISKTIAGTIAVANRRCFCTLARLLGITSTTLKQFDISDTKTIGFYKRLSGEGCEKEQRKFQRPLENAFMTVTKDALSNYYHVMSQGTANLLLSACSYVWCENSVEPYTASLHKRVLDFYQHNAMTGYCLVLGYGTLGRTLSDTLCKEYIDIPLTMKSHGVSKKAPTSIPRTFSLDMELLDAFYQQLPLDTAYECLEEMLRGQTLCGLVVLQSQVRNDVVELVEQLDQICVRFIYFSKENELRSRIFAEKLGLEAGWNCHISLASEDTQSCRSVYSYCEEVTPKILPNIAKLPSGIKNIRPHLENVDNVPLLVNLFTDCSHVSCREMVEIMQDFGEVVLVLGSSLSYFNSSIFSQSNCSICIEPLHPALCSNENLRCVDHTKKSSTLATLIMGLCCDVVVFPNQTLDLIALISFCRHQLALFRSSLLFFLYSIIMILMQQISSILFLPNVLSIFQIFLFIIIYVPLLAWSLMTSPYKDGENRDEIAPKNIPAPPKRMIHRAVIYFSVNFLPAHLVVFFIYYNTVTDAKKKYLYQESVNGSFCADNYVVIVGQHVASFHLLLYLCILSASFVYFRHNIWKRYPLRNYYWLCSVCCVIFTQIAYTSISLGSPLIIFDGRIWITVMSFLFMIILVIISELCKLRFIKLHRRDQRRRKLSFNTKLGMNSPY</sequence>
<dbReference type="WBParaSite" id="TCLT_0000438201-mRNA-1">
    <property type="protein sequence ID" value="TCLT_0000438201-mRNA-1"/>
    <property type="gene ID" value="TCLT_0000438201"/>
</dbReference>
<proteinExistence type="predicted"/>
<feature type="transmembrane region" description="Helical" evidence="1">
    <location>
        <begin position="987"/>
        <end position="1006"/>
    </location>
</feature>
<keyword evidence="1" id="KW-0472">Membrane</keyword>
<evidence type="ECO:0000313" key="3">
    <source>
        <dbReference type="Proteomes" id="UP000276776"/>
    </source>
</evidence>
<dbReference type="PANTHER" id="PTHR13219:SF6">
    <property type="entry name" value="TRANSMEMBRANE PROTEIN 94"/>
    <property type="match status" value="1"/>
</dbReference>
<feature type="transmembrane region" description="Helical" evidence="1">
    <location>
        <begin position="52"/>
        <end position="71"/>
    </location>
</feature>
<dbReference type="InterPro" id="IPR039720">
    <property type="entry name" value="TMEM94"/>
</dbReference>
<gene>
    <name evidence="2" type="ORF">TCLT_LOCUS4371</name>
</gene>
<keyword evidence="3" id="KW-1185">Reference proteome</keyword>
<dbReference type="STRING" id="103827.A0A0N5CVN7"/>
<dbReference type="Gene3D" id="1.20.1110.10">
    <property type="entry name" value="Calcium-transporting ATPase, transmembrane domain"/>
    <property type="match status" value="1"/>
</dbReference>
<keyword evidence="1" id="KW-1133">Transmembrane helix</keyword>
<feature type="transmembrane region" description="Helical" evidence="1">
    <location>
        <begin position="324"/>
        <end position="342"/>
    </location>
</feature>
<feature type="transmembrane region" description="Helical" evidence="1">
    <location>
        <begin position="960"/>
        <end position="981"/>
    </location>
</feature>
<reference evidence="2 3" key="2">
    <citation type="submission" date="2018-11" db="EMBL/GenBank/DDBJ databases">
        <authorList>
            <consortium name="Pathogen Informatics"/>
        </authorList>
    </citation>
    <scope>NUCLEOTIDE SEQUENCE [LARGE SCALE GENOMIC DNA]</scope>
</reference>
<dbReference type="Proteomes" id="UP000276776">
    <property type="component" value="Unassembled WGS sequence"/>
</dbReference>
<feature type="transmembrane region" description="Helical" evidence="1">
    <location>
        <begin position="1119"/>
        <end position="1139"/>
    </location>
</feature>
<evidence type="ECO:0000256" key="1">
    <source>
        <dbReference type="SAM" id="Phobius"/>
    </source>
</evidence>
<feature type="transmembrane region" description="Helical" evidence="1">
    <location>
        <begin position="1089"/>
        <end position="1107"/>
    </location>
</feature>
<dbReference type="InterPro" id="IPR023298">
    <property type="entry name" value="ATPase_P-typ_TM_dom_sf"/>
</dbReference>
<name>A0A0N5CVN7_THECL</name>
<dbReference type="SUPFAM" id="SSF81665">
    <property type="entry name" value="Calcium ATPase, transmembrane domain M"/>
    <property type="match status" value="1"/>
</dbReference>
<feature type="transmembrane region" description="Helical" evidence="1">
    <location>
        <begin position="1151"/>
        <end position="1172"/>
    </location>
</feature>
<reference evidence="4" key="1">
    <citation type="submission" date="2017-02" db="UniProtKB">
        <authorList>
            <consortium name="WormBaseParasite"/>
        </authorList>
    </citation>
    <scope>IDENTIFICATION</scope>
</reference>
<feature type="transmembrane region" description="Helical" evidence="1">
    <location>
        <begin position="1035"/>
        <end position="1055"/>
    </location>
</feature>
<dbReference type="AlphaFoldDB" id="A0A0N5CVN7"/>
<protein>
    <submittedName>
        <fullName evidence="4">WS_DGAT_C domain-containing protein</fullName>
    </submittedName>
</protein>
<evidence type="ECO:0000313" key="4">
    <source>
        <dbReference type="WBParaSite" id="TCLT_0000438201-mRNA-1"/>
    </source>
</evidence>
<keyword evidence="1" id="KW-0812">Transmembrane</keyword>
<dbReference type="EMBL" id="UYYF01004286">
    <property type="protein sequence ID" value="VDN01470.1"/>
    <property type="molecule type" value="Genomic_DNA"/>
</dbReference>
<evidence type="ECO:0000313" key="2">
    <source>
        <dbReference type="EMBL" id="VDN01470.1"/>
    </source>
</evidence>
<accession>A0A0N5CVN7</accession>